<dbReference type="EMBL" id="AMCI01006701">
    <property type="protein sequence ID" value="EJW93882.1"/>
    <property type="molecule type" value="Genomic_DNA"/>
</dbReference>
<accession>J9FWE1</accession>
<gene>
    <name evidence="1" type="ORF">EVA_18005</name>
</gene>
<name>J9FWE1_9ZZZZ</name>
<organism evidence="1">
    <name type="scientific">gut metagenome</name>
    <dbReference type="NCBI Taxonomy" id="749906"/>
    <lineage>
        <taxon>unclassified sequences</taxon>
        <taxon>metagenomes</taxon>
        <taxon>organismal metagenomes</taxon>
    </lineage>
</organism>
<proteinExistence type="predicted"/>
<dbReference type="AlphaFoldDB" id="J9FWE1"/>
<sequence length="37" mass="3885">MHLTLATPVAAHALWNEFELEGFEASAGVDGGDEELG</sequence>
<reference evidence="1" key="1">
    <citation type="journal article" date="2012" name="PLoS ONE">
        <title>Gene sets for utilization of primary and secondary nutrition supplies in the distal gut of endangered iberian lynx.</title>
        <authorList>
            <person name="Alcaide M."/>
            <person name="Messina E."/>
            <person name="Richter M."/>
            <person name="Bargiela R."/>
            <person name="Peplies J."/>
            <person name="Huws S.A."/>
            <person name="Newbold C.J."/>
            <person name="Golyshin P.N."/>
            <person name="Simon M.A."/>
            <person name="Lopez G."/>
            <person name="Yakimov M.M."/>
            <person name="Ferrer M."/>
        </authorList>
    </citation>
    <scope>NUCLEOTIDE SEQUENCE</scope>
</reference>
<comment type="caution">
    <text evidence="1">The sequence shown here is derived from an EMBL/GenBank/DDBJ whole genome shotgun (WGS) entry which is preliminary data.</text>
</comment>
<evidence type="ECO:0000313" key="1">
    <source>
        <dbReference type="EMBL" id="EJW93882.1"/>
    </source>
</evidence>
<protein>
    <submittedName>
        <fullName evidence="1">Uncharacterized protein</fullName>
    </submittedName>
</protein>